<dbReference type="NCBIfam" id="NF001567">
    <property type="entry name" value="PRK00389.1"/>
    <property type="match status" value="1"/>
</dbReference>
<evidence type="ECO:0000256" key="8">
    <source>
        <dbReference type="ARBA" id="ARBA00047665"/>
    </source>
</evidence>
<evidence type="ECO:0000256" key="7">
    <source>
        <dbReference type="ARBA" id="ARBA00023128"/>
    </source>
</evidence>
<proteinExistence type="inferred from homology"/>
<name>A0AAW1R431_9CHLO</name>
<comment type="caution">
    <text evidence="13">The sequence shown here is derived from an EMBL/GenBank/DDBJ whole genome shotgun (WGS) entry which is preliminary data.</text>
</comment>
<organism evidence="13 14">
    <name type="scientific">Elliptochloris bilobata</name>
    <dbReference type="NCBI Taxonomy" id="381761"/>
    <lineage>
        <taxon>Eukaryota</taxon>
        <taxon>Viridiplantae</taxon>
        <taxon>Chlorophyta</taxon>
        <taxon>core chlorophytes</taxon>
        <taxon>Trebouxiophyceae</taxon>
        <taxon>Trebouxiophyceae incertae sedis</taxon>
        <taxon>Elliptochloris clade</taxon>
        <taxon>Elliptochloris</taxon>
    </lineage>
</organism>
<keyword evidence="4 10" id="KW-0032">Aminotransferase</keyword>
<dbReference type="Gene3D" id="3.30.70.1400">
    <property type="entry name" value="Aminomethyltransferase beta-barrel domains"/>
    <property type="match status" value="1"/>
</dbReference>
<comment type="subcellular location">
    <subcellularLocation>
        <location evidence="1 10">Mitochondrion</location>
    </subcellularLocation>
</comment>
<evidence type="ECO:0000256" key="2">
    <source>
        <dbReference type="ARBA" id="ARBA00008609"/>
    </source>
</evidence>
<comment type="similarity">
    <text evidence="2 10">Belongs to the GcvT family.</text>
</comment>
<feature type="binding site" evidence="9">
    <location>
        <position position="199"/>
    </location>
    <ligand>
        <name>substrate</name>
    </ligand>
</feature>
<dbReference type="EC" id="2.1.2.10" evidence="10"/>
<evidence type="ECO:0000256" key="3">
    <source>
        <dbReference type="ARBA" id="ARBA00011690"/>
    </source>
</evidence>
<keyword evidence="7 10" id="KW-0496">Mitochondrion</keyword>
<dbReference type="Pfam" id="PF08669">
    <property type="entry name" value="GCV_T_C"/>
    <property type="match status" value="1"/>
</dbReference>
<protein>
    <recommendedName>
        <fullName evidence="10">Aminomethyltransferase</fullName>
        <ecNumber evidence="10">2.1.2.10</ecNumber>
    </recommendedName>
    <alternativeName>
        <fullName evidence="10">Glycine cleavage system T protein</fullName>
    </alternativeName>
</protein>
<sequence>MKTPLYDFHVEHGGKMVPFAGWAMPIQYKDSLVEATLHCRSNGSLFDVSHMCGLTLKGKDAVKFLEGLVVGDIKGIKDGQGSLSVFTNEQGGIIDDTVITKVSPTEVYLVVNAGCREKDLAHIGKHLEKFTADGGDVAMDVHDDRSLLALQGPAAAETLGPLMDLDLSNFFFSHFAKLDIAGIPCYLTRTGYTGEDGFEISVPGERAVELAKKLLESPRVRLCGLGARDSLRLEAGLCLYGNDLNESITPVEAGLTWTIGKNRREACDFLGGEVIKKQLAEGVSTRRVGLVSTGAPARAHSDITTPEGEKVGEVSSGAFSPCLKKNVAMGYVNKSHGKAGTQLKVVVRGKANDATVTKMPFVPNTYFKTAIAAS</sequence>
<dbReference type="InterPro" id="IPR006222">
    <property type="entry name" value="GCVT_N"/>
</dbReference>
<dbReference type="Proteomes" id="UP001445335">
    <property type="component" value="Unassembled WGS sequence"/>
</dbReference>
<dbReference type="EMBL" id="JALJOU010000051">
    <property type="protein sequence ID" value="KAK9828439.1"/>
    <property type="molecule type" value="Genomic_DNA"/>
</dbReference>
<dbReference type="FunFam" id="2.40.30.110:FF:000002">
    <property type="entry name" value="Aminomethyltransferase"/>
    <property type="match status" value="1"/>
</dbReference>
<gene>
    <name evidence="13" type="ORF">WJX81_008616</name>
</gene>
<dbReference type="Pfam" id="PF01571">
    <property type="entry name" value="GCV_T"/>
    <property type="match status" value="1"/>
</dbReference>
<evidence type="ECO:0000256" key="10">
    <source>
        <dbReference type="RuleBase" id="RU003981"/>
    </source>
</evidence>
<feature type="domain" description="GCVT N-terminal" evidence="11">
    <location>
        <begin position="5"/>
        <end position="262"/>
    </location>
</feature>
<dbReference type="GO" id="GO:0004047">
    <property type="term" value="F:aminomethyltransferase activity"/>
    <property type="evidence" value="ECO:0007669"/>
    <property type="project" value="UniProtKB-EC"/>
</dbReference>
<dbReference type="PIRSF" id="PIRSF006487">
    <property type="entry name" value="GcvT"/>
    <property type="match status" value="1"/>
</dbReference>
<feature type="domain" description="Aminomethyltransferase C-terminal" evidence="12">
    <location>
        <begin position="286"/>
        <end position="362"/>
    </location>
</feature>
<evidence type="ECO:0000256" key="9">
    <source>
        <dbReference type="PIRSR" id="PIRSR006487-1"/>
    </source>
</evidence>
<evidence type="ECO:0000259" key="12">
    <source>
        <dbReference type="Pfam" id="PF08669"/>
    </source>
</evidence>
<dbReference type="GO" id="GO:0005739">
    <property type="term" value="C:mitochondrion"/>
    <property type="evidence" value="ECO:0007669"/>
    <property type="project" value="UniProtKB-SubCell"/>
</dbReference>
<dbReference type="InterPro" id="IPR027266">
    <property type="entry name" value="TrmE/GcvT-like"/>
</dbReference>
<keyword evidence="5 10" id="KW-0808">Transferase</keyword>
<evidence type="ECO:0000256" key="1">
    <source>
        <dbReference type="ARBA" id="ARBA00004173"/>
    </source>
</evidence>
<dbReference type="InterPro" id="IPR013977">
    <property type="entry name" value="GcvT_C"/>
</dbReference>
<dbReference type="NCBIfam" id="TIGR00528">
    <property type="entry name" value="gcvT"/>
    <property type="match status" value="1"/>
</dbReference>
<dbReference type="Gene3D" id="3.30.1360.120">
    <property type="entry name" value="Probable tRNA modification gtpase trme, domain 1"/>
    <property type="match status" value="1"/>
</dbReference>
<dbReference type="FunFam" id="3.30.70.1400:FF:000001">
    <property type="entry name" value="Aminomethyltransferase"/>
    <property type="match status" value="1"/>
</dbReference>
<dbReference type="InterPro" id="IPR029043">
    <property type="entry name" value="GcvT/YgfZ_C"/>
</dbReference>
<comment type="function">
    <text evidence="10">The glycine cleavage system catalyzes the degradation of glycine.</text>
</comment>
<evidence type="ECO:0000313" key="13">
    <source>
        <dbReference type="EMBL" id="KAK9828439.1"/>
    </source>
</evidence>
<dbReference type="GO" id="GO:0006546">
    <property type="term" value="P:glycine catabolic process"/>
    <property type="evidence" value="ECO:0007669"/>
    <property type="project" value="InterPro"/>
</dbReference>
<dbReference type="InterPro" id="IPR028896">
    <property type="entry name" value="GcvT/YgfZ/DmdA"/>
</dbReference>
<keyword evidence="6 10" id="KW-0809">Transit peptide</keyword>
<dbReference type="InterPro" id="IPR006223">
    <property type="entry name" value="GcvT"/>
</dbReference>
<dbReference type="GO" id="GO:0005960">
    <property type="term" value="C:glycine cleavage complex"/>
    <property type="evidence" value="ECO:0007669"/>
    <property type="project" value="InterPro"/>
</dbReference>
<dbReference type="PANTHER" id="PTHR43757:SF2">
    <property type="entry name" value="AMINOMETHYLTRANSFERASE, MITOCHONDRIAL"/>
    <property type="match status" value="1"/>
</dbReference>
<evidence type="ECO:0000313" key="14">
    <source>
        <dbReference type="Proteomes" id="UP001445335"/>
    </source>
</evidence>
<keyword evidence="14" id="KW-1185">Reference proteome</keyword>
<dbReference type="Gene3D" id="4.10.1250.10">
    <property type="entry name" value="Aminomethyltransferase fragment"/>
    <property type="match status" value="1"/>
</dbReference>
<dbReference type="SUPFAM" id="SSF103025">
    <property type="entry name" value="Folate-binding domain"/>
    <property type="match status" value="1"/>
</dbReference>
<dbReference type="PANTHER" id="PTHR43757">
    <property type="entry name" value="AMINOMETHYLTRANSFERASE"/>
    <property type="match status" value="1"/>
</dbReference>
<evidence type="ECO:0000256" key="4">
    <source>
        <dbReference type="ARBA" id="ARBA00022576"/>
    </source>
</evidence>
<evidence type="ECO:0000256" key="6">
    <source>
        <dbReference type="ARBA" id="ARBA00022946"/>
    </source>
</evidence>
<dbReference type="FunFam" id="4.10.1250.10:FF:000002">
    <property type="entry name" value="Aminomethyltransferase"/>
    <property type="match status" value="1"/>
</dbReference>
<dbReference type="Gene3D" id="2.40.30.110">
    <property type="entry name" value="Aminomethyltransferase beta-barrel domains"/>
    <property type="match status" value="1"/>
</dbReference>
<reference evidence="13 14" key="1">
    <citation type="journal article" date="2024" name="Nat. Commun.">
        <title>Phylogenomics reveals the evolutionary origins of lichenization in chlorophyte algae.</title>
        <authorList>
            <person name="Puginier C."/>
            <person name="Libourel C."/>
            <person name="Otte J."/>
            <person name="Skaloud P."/>
            <person name="Haon M."/>
            <person name="Grisel S."/>
            <person name="Petersen M."/>
            <person name="Berrin J.G."/>
            <person name="Delaux P.M."/>
            <person name="Dal Grande F."/>
            <person name="Keller J."/>
        </authorList>
    </citation>
    <scope>NUCLEOTIDE SEQUENCE [LARGE SCALE GENOMIC DNA]</scope>
    <source>
        <strain evidence="13 14">SAG 245.80</strain>
    </source>
</reference>
<dbReference type="AlphaFoldDB" id="A0AAW1R431"/>
<evidence type="ECO:0000259" key="11">
    <source>
        <dbReference type="Pfam" id="PF01571"/>
    </source>
</evidence>
<dbReference type="GO" id="GO:0008483">
    <property type="term" value="F:transaminase activity"/>
    <property type="evidence" value="ECO:0007669"/>
    <property type="project" value="UniProtKB-KW"/>
</dbReference>
<comment type="catalytic activity">
    <reaction evidence="8 10">
        <text>N(6)-[(R)-S(8)-aminomethyldihydrolipoyl]-L-lysyl-[protein] + (6S)-5,6,7,8-tetrahydrofolate = N(6)-[(R)-dihydrolipoyl]-L-lysyl-[protein] + (6R)-5,10-methylene-5,6,7,8-tetrahydrofolate + NH4(+)</text>
        <dbReference type="Rhea" id="RHEA:16945"/>
        <dbReference type="Rhea" id="RHEA-COMP:10475"/>
        <dbReference type="Rhea" id="RHEA-COMP:10492"/>
        <dbReference type="ChEBI" id="CHEBI:15636"/>
        <dbReference type="ChEBI" id="CHEBI:28938"/>
        <dbReference type="ChEBI" id="CHEBI:57453"/>
        <dbReference type="ChEBI" id="CHEBI:83100"/>
        <dbReference type="ChEBI" id="CHEBI:83143"/>
        <dbReference type="EC" id="2.1.2.10"/>
    </reaction>
</comment>
<dbReference type="SUPFAM" id="SSF101790">
    <property type="entry name" value="Aminomethyltransferase beta-barrel domain"/>
    <property type="match status" value="1"/>
</dbReference>
<comment type="subunit">
    <text evidence="3 10">The glycine cleavage system is composed of four proteins: P, T, L and H.</text>
</comment>
<accession>A0AAW1R431</accession>
<evidence type="ECO:0000256" key="5">
    <source>
        <dbReference type="ARBA" id="ARBA00022679"/>
    </source>
</evidence>